<sequence>MVYGVRSRKFCCCLPVRFGVFVMTLIGLLGGGAVAIGSWYGLAHQDTQVAARVDRTTLEVSAGIYTFLALICLFGLIGCIFRRRTLVRWYLFVLTAQFFLSVGFGIWSLVEFFRYSKAEWQDECLNGIADNTMTQDAEEDLCRKAYNTARWTLPVVYIIAWVIELYGLIIVDNYVDQISDERRAKNTRYVPLDESKVGLVSGSHA</sequence>
<evidence type="ECO:0000313" key="2">
    <source>
        <dbReference type="EMBL" id="TRM60375.1"/>
    </source>
</evidence>
<feature type="transmembrane region" description="Helical" evidence="1">
    <location>
        <begin position="155"/>
        <end position="175"/>
    </location>
</feature>
<evidence type="ECO:0000313" key="3">
    <source>
        <dbReference type="Proteomes" id="UP000320762"/>
    </source>
</evidence>
<feature type="transmembrane region" description="Helical" evidence="1">
    <location>
        <begin position="20"/>
        <end position="42"/>
    </location>
</feature>
<reference evidence="2 3" key="1">
    <citation type="journal article" date="2019" name="New Phytol.">
        <title>Comparative genomics reveals unique wood-decay strategies and fruiting body development in the Schizophyllaceae.</title>
        <authorList>
            <person name="Almasi E."/>
            <person name="Sahu N."/>
            <person name="Krizsan K."/>
            <person name="Balint B."/>
            <person name="Kovacs G.M."/>
            <person name="Kiss B."/>
            <person name="Cseklye J."/>
            <person name="Drula E."/>
            <person name="Henrissat B."/>
            <person name="Nagy I."/>
            <person name="Chovatia M."/>
            <person name="Adam C."/>
            <person name="LaButti K."/>
            <person name="Lipzen A."/>
            <person name="Riley R."/>
            <person name="Grigoriev I.V."/>
            <person name="Nagy L.G."/>
        </authorList>
    </citation>
    <scope>NUCLEOTIDE SEQUENCE [LARGE SCALE GENOMIC DNA]</scope>
    <source>
        <strain evidence="2 3">NL-1724</strain>
    </source>
</reference>
<comment type="caution">
    <text evidence="2">The sequence shown here is derived from an EMBL/GenBank/DDBJ whole genome shotgun (WGS) entry which is preliminary data.</text>
</comment>
<dbReference type="EMBL" id="VDMD01000022">
    <property type="protein sequence ID" value="TRM60375.1"/>
    <property type="molecule type" value="Genomic_DNA"/>
</dbReference>
<protein>
    <recommendedName>
        <fullName evidence="4">Tetraspanin family-domain-containing protein</fullName>
    </recommendedName>
</protein>
<keyword evidence="1" id="KW-0472">Membrane</keyword>
<feature type="transmembrane region" description="Helical" evidence="1">
    <location>
        <begin position="89"/>
        <end position="110"/>
    </location>
</feature>
<evidence type="ECO:0008006" key="4">
    <source>
        <dbReference type="Google" id="ProtNLM"/>
    </source>
</evidence>
<keyword evidence="1" id="KW-1133">Transmembrane helix</keyword>
<gene>
    <name evidence="2" type="ORF">BD626DRAFT_131627</name>
</gene>
<organism evidence="2 3">
    <name type="scientific">Schizophyllum amplum</name>
    <dbReference type="NCBI Taxonomy" id="97359"/>
    <lineage>
        <taxon>Eukaryota</taxon>
        <taxon>Fungi</taxon>
        <taxon>Dikarya</taxon>
        <taxon>Basidiomycota</taxon>
        <taxon>Agaricomycotina</taxon>
        <taxon>Agaricomycetes</taxon>
        <taxon>Agaricomycetidae</taxon>
        <taxon>Agaricales</taxon>
        <taxon>Schizophyllaceae</taxon>
        <taxon>Schizophyllum</taxon>
    </lineage>
</organism>
<feature type="transmembrane region" description="Helical" evidence="1">
    <location>
        <begin position="62"/>
        <end position="82"/>
    </location>
</feature>
<evidence type="ECO:0000256" key="1">
    <source>
        <dbReference type="SAM" id="Phobius"/>
    </source>
</evidence>
<accession>A0A550C6F6</accession>
<name>A0A550C6F6_9AGAR</name>
<proteinExistence type="predicted"/>
<dbReference type="Proteomes" id="UP000320762">
    <property type="component" value="Unassembled WGS sequence"/>
</dbReference>
<dbReference type="AlphaFoldDB" id="A0A550C6F6"/>
<dbReference type="OrthoDB" id="3239304at2759"/>
<dbReference type="STRING" id="97359.A0A550C6F6"/>
<keyword evidence="1" id="KW-0812">Transmembrane</keyword>
<keyword evidence="3" id="KW-1185">Reference proteome</keyword>